<evidence type="ECO:0000259" key="1">
    <source>
        <dbReference type="Pfam" id="PF18648"/>
    </source>
</evidence>
<keyword evidence="3" id="KW-1185">Reference proteome</keyword>
<accession>A0A2T1C8P4</accession>
<dbReference type="InterPro" id="IPR041018">
    <property type="entry name" value="ADPRTs_Tse2"/>
</dbReference>
<gene>
    <name evidence="2" type="ORF">C7B64_03330</name>
</gene>
<evidence type="ECO:0000313" key="3">
    <source>
        <dbReference type="Proteomes" id="UP000238762"/>
    </source>
</evidence>
<dbReference type="AlphaFoldDB" id="A0A2T1C8P4"/>
<reference evidence="2 3" key="2">
    <citation type="submission" date="2018-03" db="EMBL/GenBank/DDBJ databases">
        <title>The ancient ancestry and fast evolution of plastids.</title>
        <authorList>
            <person name="Moore K.R."/>
            <person name="Magnabosco C."/>
            <person name="Momper L."/>
            <person name="Gold D.A."/>
            <person name="Bosak T."/>
            <person name="Fournier G.P."/>
        </authorList>
    </citation>
    <scope>NUCLEOTIDE SEQUENCE [LARGE SCALE GENOMIC DNA]</scope>
    <source>
        <strain evidence="2 3">CCAP 1448/3</strain>
    </source>
</reference>
<dbReference type="Pfam" id="PF18648">
    <property type="entry name" value="ADPRTs_Tse2"/>
    <property type="match status" value="1"/>
</dbReference>
<evidence type="ECO:0000313" key="2">
    <source>
        <dbReference type="EMBL" id="PSB04619.1"/>
    </source>
</evidence>
<dbReference type="OrthoDB" id="6196254at2"/>
<sequence length="108" mass="12882">MRKTPIDLYRMGNANSPRMDNVRFQDVENYEINGELWVVGNSGGISTFAIQGLRKNWWKLDRDTDIPEELELVNDYGNHWSWEPRYTMRMEDYKAALRRVSDSFYKVN</sequence>
<comment type="caution">
    <text evidence="2">The sequence shown here is derived from an EMBL/GenBank/DDBJ whole genome shotgun (WGS) entry which is preliminary data.</text>
</comment>
<name>A0A2T1C8P4_9CYAN</name>
<dbReference type="Proteomes" id="UP000238762">
    <property type="component" value="Unassembled WGS sequence"/>
</dbReference>
<dbReference type="EMBL" id="PVWJ01000010">
    <property type="protein sequence ID" value="PSB04619.1"/>
    <property type="molecule type" value="Genomic_DNA"/>
</dbReference>
<organism evidence="2 3">
    <name type="scientific">Merismopedia glauca CCAP 1448/3</name>
    <dbReference type="NCBI Taxonomy" id="1296344"/>
    <lineage>
        <taxon>Bacteria</taxon>
        <taxon>Bacillati</taxon>
        <taxon>Cyanobacteriota</taxon>
        <taxon>Cyanophyceae</taxon>
        <taxon>Synechococcales</taxon>
        <taxon>Merismopediaceae</taxon>
        <taxon>Merismopedia</taxon>
    </lineage>
</organism>
<feature type="domain" description="Tse2 ADP-ribosyltransferase toxin" evidence="1">
    <location>
        <begin position="51"/>
        <end position="99"/>
    </location>
</feature>
<reference evidence="2 3" key="1">
    <citation type="submission" date="2018-02" db="EMBL/GenBank/DDBJ databases">
        <authorList>
            <person name="Cohen D.B."/>
            <person name="Kent A.D."/>
        </authorList>
    </citation>
    <scope>NUCLEOTIDE SEQUENCE [LARGE SCALE GENOMIC DNA]</scope>
    <source>
        <strain evidence="2 3">CCAP 1448/3</strain>
    </source>
</reference>
<protein>
    <recommendedName>
        <fullName evidence="1">Tse2 ADP-ribosyltransferase toxin domain-containing protein</fullName>
    </recommendedName>
</protein>
<proteinExistence type="predicted"/>